<dbReference type="InterPro" id="IPR038375">
    <property type="entry name" value="NDUFAF7_sf"/>
</dbReference>
<evidence type="ECO:0000256" key="1">
    <source>
        <dbReference type="ARBA" id="ARBA00022603"/>
    </source>
</evidence>
<dbReference type="Gene3D" id="3.40.50.12710">
    <property type="match status" value="1"/>
</dbReference>
<accession>A0A1Z5HNV9</accession>
<dbReference type="EMBL" id="BDGJ01000010">
    <property type="protein sequence ID" value="GAW91216.1"/>
    <property type="molecule type" value="Genomic_DNA"/>
</dbReference>
<dbReference type="Proteomes" id="UP000197032">
    <property type="component" value="Unassembled WGS sequence"/>
</dbReference>
<keyword evidence="2" id="KW-0808">Transferase</keyword>
<protein>
    <recommendedName>
        <fullName evidence="5">SAM-dependent methyltransferase</fullName>
    </recommendedName>
</protein>
<gene>
    <name evidence="3" type="ORF">KKC1_03780</name>
</gene>
<name>A0A1Z5HNV9_9FIRM</name>
<dbReference type="InterPro" id="IPR003788">
    <property type="entry name" value="NDUFAF7"/>
</dbReference>
<organism evidence="3 4">
    <name type="scientific">Calderihabitans maritimus</name>
    <dbReference type="NCBI Taxonomy" id="1246530"/>
    <lineage>
        <taxon>Bacteria</taxon>
        <taxon>Bacillati</taxon>
        <taxon>Bacillota</taxon>
        <taxon>Clostridia</taxon>
        <taxon>Neomoorellales</taxon>
        <taxon>Calderihabitantaceae</taxon>
        <taxon>Calderihabitans</taxon>
    </lineage>
</organism>
<dbReference type="PANTHER" id="PTHR12049">
    <property type="entry name" value="PROTEIN ARGININE METHYLTRANSFERASE NDUFAF7, MITOCHONDRIAL"/>
    <property type="match status" value="1"/>
</dbReference>
<dbReference type="InterPro" id="IPR029063">
    <property type="entry name" value="SAM-dependent_MTases_sf"/>
</dbReference>
<sequence length="385" mass="43689">MSVTPLGQIISERIRKKGKISFAQFMEMALYYPELGYYNSAKLTIGRQGDFYTSPHVHSIFGQMLAEQLLEMAHLLPADPFVVVEFGAGKGFLAYDILKYLSENAPELASYMKYFIIETSQHLAAEQRKLLNQLSLLPNSVQWVENLDQIHGGQGFCGCIFSNELVDAFPVHRVRQVGGRLKEIYVTVDEQGRFLEILGPPFTPKLEQYLQELEIKLEEGQIAEINLVMLDWLEQIAGKLLQGFLITIDYGFPARELYGPQRTTGTLMCYHRHQAHQNPYTLIGEQDITAHVDFSALVKYGEKVGLEFTGFTTQSRFLINLGILEKLEEIRQTLDNFQEAYKMGLAVKKLIMPEGLGNVFKVLIQHKGISKPKLKGLKRGTFSPF</sequence>
<evidence type="ECO:0000313" key="3">
    <source>
        <dbReference type="EMBL" id="GAW91216.1"/>
    </source>
</evidence>
<dbReference type="GO" id="GO:0035243">
    <property type="term" value="F:protein-arginine omega-N symmetric methyltransferase activity"/>
    <property type="evidence" value="ECO:0007669"/>
    <property type="project" value="TreeGrafter"/>
</dbReference>
<keyword evidence="4" id="KW-1185">Reference proteome</keyword>
<dbReference type="GO" id="GO:0032259">
    <property type="term" value="P:methylation"/>
    <property type="evidence" value="ECO:0007669"/>
    <property type="project" value="UniProtKB-KW"/>
</dbReference>
<dbReference type="SUPFAM" id="SSF53335">
    <property type="entry name" value="S-adenosyl-L-methionine-dependent methyltransferases"/>
    <property type="match status" value="1"/>
</dbReference>
<dbReference type="Pfam" id="PF02636">
    <property type="entry name" value="Methyltransf_28"/>
    <property type="match status" value="1"/>
</dbReference>
<proteinExistence type="predicted"/>
<dbReference type="RefSeq" id="WP_192868024.1">
    <property type="nucleotide sequence ID" value="NZ_BDGJ01000010.1"/>
</dbReference>
<evidence type="ECO:0000313" key="4">
    <source>
        <dbReference type="Proteomes" id="UP000197032"/>
    </source>
</evidence>
<dbReference type="PANTHER" id="PTHR12049:SF7">
    <property type="entry name" value="PROTEIN ARGININE METHYLTRANSFERASE NDUFAF7, MITOCHONDRIAL"/>
    <property type="match status" value="1"/>
</dbReference>
<comment type="caution">
    <text evidence="3">The sequence shown here is derived from an EMBL/GenBank/DDBJ whole genome shotgun (WGS) entry which is preliminary data.</text>
</comment>
<evidence type="ECO:0008006" key="5">
    <source>
        <dbReference type="Google" id="ProtNLM"/>
    </source>
</evidence>
<keyword evidence="1" id="KW-0489">Methyltransferase</keyword>
<dbReference type="AlphaFoldDB" id="A0A1Z5HNV9"/>
<evidence type="ECO:0000256" key="2">
    <source>
        <dbReference type="ARBA" id="ARBA00022679"/>
    </source>
</evidence>
<reference evidence="4" key="1">
    <citation type="journal article" date="2017" name="Appl. Environ. Microbiol.">
        <title>Genomic analysis of Calderihabitans maritimus KKC1, a thermophilic hydrogenogenic carboxydotrophic bacterium isolated from marine sediment.</title>
        <authorList>
            <person name="Omae K."/>
            <person name="Yoneda Y."/>
            <person name="Fukuyama Y."/>
            <person name="Yoshida T."/>
            <person name="Sako Y."/>
        </authorList>
    </citation>
    <scope>NUCLEOTIDE SEQUENCE [LARGE SCALE GENOMIC DNA]</scope>
    <source>
        <strain evidence="4">KKC1</strain>
    </source>
</reference>